<comment type="caution">
    <text evidence="4">The sequence shown here is derived from an EMBL/GenBank/DDBJ whole genome shotgun (WGS) entry which is preliminary data.</text>
</comment>
<dbReference type="PROSITE" id="PS00061">
    <property type="entry name" value="ADH_SHORT"/>
    <property type="match status" value="1"/>
</dbReference>
<name>A0A9P4P4Q2_9PEZI</name>
<dbReference type="AlphaFoldDB" id="A0A9P4P4Q2"/>
<dbReference type="InterPro" id="IPR020904">
    <property type="entry name" value="Sc_DH/Rdtase_CS"/>
</dbReference>
<dbReference type="FunFam" id="3.40.50.720:FF:000084">
    <property type="entry name" value="Short-chain dehydrogenase reductase"/>
    <property type="match status" value="1"/>
</dbReference>
<dbReference type="PANTHER" id="PTHR24321">
    <property type="entry name" value="DEHYDROGENASES, SHORT CHAIN"/>
    <property type="match status" value="1"/>
</dbReference>
<evidence type="ECO:0000313" key="4">
    <source>
        <dbReference type="EMBL" id="KAF2436843.1"/>
    </source>
</evidence>
<evidence type="ECO:0000256" key="1">
    <source>
        <dbReference type="ARBA" id="ARBA00006484"/>
    </source>
</evidence>
<dbReference type="GO" id="GO:0016491">
    <property type="term" value="F:oxidoreductase activity"/>
    <property type="evidence" value="ECO:0007669"/>
    <property type="project" value="UniProtKB-KW"/>
</dbReference>
<organism evidence="4 5">
    <name type="scientific">Tothia fuscella</name>
    <dbReference type="NCBI Taxonomy" id="1048955"/>
    <lineage>
        <taxon>Eukaryota</taxon>
        <taxon>Fungi</taxon>
        <taxon>Dikarya</taxon>
        <taxon>Ascomycota</taxon>
        <taxon>Pezizomycotina</taxon>
        <taxon>Dothideomycetes</taxon>
        <taxon>Pleosporomycetidae</taxon>
        <taxon>Venturiales</taxon>
        <taxon>Cylindrosympodiaceae</taxon>
        <taxon>Tothia</taxon>
    </lineage>
</organism>
<accession>A0A9P4P4Q2</accession>
<protein>
    <submittedName>
        <fullName evidence="4">Oxidoreductase</fullName>
    </submittedName>
</protein>
<dbReference type="SUPFAM" id="SSF51735">
    <property type="entry name" value="NAD(P)-binding Rossmann-fold domains"/>
    <property type="match status" value="1"/>
</dbReference>
<dbReference type="Gene3D" id="3.40.50.720">
    <property type="entry name" value="NAD(P)-binding Rossmann-like Domain"/>
    <property type="match status" value="1"/>
</dbReference>
<proteinExistence type="inferred from homology"/>
<dbReference type="InterPro" id="IPR036291">
    <property type="entry name" value="NAD(P)-bd_dom_sf"/>
</dbReference>
<sequence length="249" mass="26056">MASLKGKVIAITGAATGIGRATARILASRGATLSLCDINADQLQRTAESFQESSKNHLTTRVDVSKSDQVNSWIAATVDKFGKLDGAANIAGIGPRIKRLRELTDADYSLVNGVNATGVFYCLRAQLPRMNAGGSIVNCASVAGLGGSAGSAEYTASKHAVVGLTKVAAWEEKDIRVNAVAPGAVDTPLVGEMENRLGVKKEKFELKGAIQNRFADPDEIASVICFLLGEEAKFVTGAVWAVDGGWTTS</sequence>
<dbReference type="OrthoDB" id="1669814at2759"/>
<evidence type="ECO:0000256" key="2">
    <source>
        <dbReference type="ARBA" id="ARBA00022857"/>
    </source>
</evidence>
<dbReference type="CDD" id="cd05233">
    <property type="entry name" value="SDR_c"/>
    <property type="match status" value="1"/>
</dbReference>
<evidence type="ECO:0000313" key="5">
    <source>
        <dbReference type="Proteomes" id="UP000800235"/>
    </source>
</evidence>
<gene>
    <name evidence="4" type="ORF">EJ08DRAFT_704310</name>
</gene>
<keyword evidence="3" id="KW-0560">Oxidoreductase</keyword>
<dbReference type="PANTHER" id="PTHR24321:SF8">
    <property type="entry name" value="ESTRADIOL 17-BETA-DEHYDROGENASE 8-RELATED"/>
    <property type="match status" value="1"/>
</dbReference>
<dbReference type="PRINTS" id="PR00080">
    <property type="entry name" value="SDRFAMILY"/>
</dbReference>
<keyword evidence="2" id="KW-0521">NADP</keyword>
<dbReference type="Pfam" id="PF13561">
    <property type="entry name" value="adh_short_C2"/>
    <property type="match status" value="1"/>
</dbReference>
<keyword evidence="5" id="KW-1185">Reference proteome</keyword>
<dbReference type="InterPro" id="IPR002347">
    <property type="entry name" value="SDR_fam"/>
</dbReference>
<dbReference type="EMBL" id="MU007009">
    <property type="protein sequence ID" value="KAF2436843.1"/>
    <property type="molecule type" value="Genomic_DNA"/>
</dbReference>
<reference evidence="4" key="1">
    <citation type="journal article" date="2020" name="Stud. Mycol.">
        <title>101 Dothideomycetes genomes: a test case for predicting lifestyles and emergence of pathogens.</title>
        <authorList>
            <person name="Haridas S."/>
            <person name="Albert R."/>
            <person name="Binder M."/>
            <person name="Bloem J."/>
            <person name="Labutti K."/>
            <person name="Salamov A."/>
            <person name="Andreopoulos B."/>
            <person name="Baker S."/>
            <person name="Barry K."/>
            <person name="Bills G."/>
            <person name="Bluhm B."/>
            <person name="Cannon C."/>
            <person name="Castanera R."/>
            <person name="Culley D."/>
            <person name="Daum C."/>
            <person name="Ezra D."/>
            <person name="Gonzalez J."/>
            <person name="Henrissat B."/>
            <person name="Kuo A."/>
            <person name="Liang C."/>
            <person name="Lipzen A."/>
            <person name="Lutzoni F."/>
            <person name="Magnuson J."/>
            <person name="Mondo S."/>
            <person name="Nolan M."/>
            <person name="Ohm R."/>
            <person name="Pangilinan J."/>
            <person name="Park H.-J."/>
            <person name="Ramirez L."/>
            <person name="Alfaro M."/>
            <person name="Sun H."/>
            <person name="Tritt A."/>
            <person name="Yoshinaga Y."/>
            <person name="Zwiers L.-H."/>
            <person name="Turgeon B."/>
            <person name="Goodwin S."/>
            <person name="Spatafora J."/>
            <person name="Crous P."/>
            <person name="Grigoriev I."/>
        </authorList>
    </citation>
    <scope>NUCLEOTIDE SEQUENCE</scope>
    <source>
        <strain evidence="4">CBS 130266</strain>
    </source>
</reference>
<evidence type="ECO:0000256" key="3">
    <source>
        <dbReference type="ARBA" id="ARBA00023002"/>
    </source>
</evidence>
<comment type="similarity">
    <text evidence="1">Belongs to the short-chain dehydrogenases/reductases (SDR) family.</text>
</comment>
<dbReference type="PRINTS" id="PR00081">
    <property type="entry name" value="GDHRDH"/>
</dbReference>
<dbReference type="Proteomes" id="UP000800235">
    <property type="component" value="Unassembled WGS sequence"/>
</dbReference>